<accession>A0A2S1SR26</accession>
<evidence type="ECO:0008006" key="3">
    <source>
        <dbReference type="Google" id="ProtNLM"/>
    </source>
</evidence>
<evidence type="ECO:0000313" key="1">
    <source>
        <dbReference type="EMBL" id="AWI28851.1"/>
    </source>
</evidence>
<organism evidence="1 2">
    <name type="scientific">Streptomyces tirandamycinicus</name>
    <dbReference type="NCBI Taxonomy" id="2174846"/>
    <lineage>
        <taxon>Bacteria</taxon>
        <taxon>Bacillati</taxon>
        <taxon>Actinomycetota</taxon>
        <taxon>Actinomycetes</taxon>
        <taxon>Kitasatosporales</taxon>
        <taxon>Streptomycetaceae</taxon>
        <taxon>Streptomyces</taxon>
    </lineage>
</organism>
<dbReference type="Pfam" id="PF18143">
    <property type="entry name" value="HAD_SAK_2"/>
    <property type="match status" value="1"/>
</dbReference>
<keyword evidence="2" id="KW-1185">Reference proteome</keyword>
<evidence type="ECO:0000313" key="2">
    <source>
        <dbReference type="Proteomes" id="UP000244900"/>
    </source>
</evidence>
<dbReference type="KEGG" id="stir:DDW44_08640"/>
<dbReference type="Proteomes" id="UP000244900">
    <property type="component" value="Chromosome"/>
</dbReference>
<dbReference type="EMBL" id="CP029188">
    <property type="protein sequence ID" value="AWI28851.1"/>
    <property type="molecule type" value="Genomic_DNA"/>
</dbReference>
<dbReference type="RefSeq" id="WP_108906059.1">
    <property type="nucleotide sequence ID" value="NZ_CP029188.1"/>
</dbReference>
<proteinExistence type="predicted"/>
<dbReference type="OrthoDB" id="5124141at2"/>
<gene>
    <name evidence="1" type="ORF">DDW44_08640</name>
</gene>
<sequence>MTGPTESPLLFLDVDGPLIPFGASPGHRHGAAVPADQGNPLLMRLDPGIGARLMALGCHLVWATTWMEEANQTVAPRIGLPKLPVAHWPDMDADVDADMDAGKGPRGLHWKTRRLVEWANGRPFIWVDDEIGAMDRQWVAAGHPGPSLLHRVDPARGLEEADFSALTGWLQTLAPR</sequence>
<reference evidence="1 2" key="1">
    <citation type="submission" date="2018-05" db="EMBL/GenBank/DDBJ databases">
        <title>Complete genome sequence of sponge-derived Streptomyces sp. HNM0039.</title>
        <authorList>
            <person name="Huang X."/>
            <person name="Zhou S."/>
        </authorList>
    </citation>
    <scope>NUCLEOTIDE SEQUENCE [LARGE SCALE GENOMIC DNA]</scope>
    <source>
        <strain evidence="1 2">HNM0039</strain>
    </source>
</reference>
<protein>
    <recommendedName>
        <fullName evidence="3">Secreted protein</fullName>
    </recommendedName>
</protein>
<name>A0A2S1SR26_9ACTN</name>
<dbReference type="AlphaFoldDB" id="A0A2S1SR26"/>